<evidence type="ECO:0000256" key="1">
    <source>
        <dbReference type="SAM" id="SignalP"/>
    </source>
</evidence>
<dbReference type="AlphaFoldDB" id="A0A1X7L559"/>
<keyword evidence="1" id="KW-0732">Signal</keyword>
<dbReference type="OrthoDB" id="880459at2"/>
<evidence type="ECO:0000259" key="2">
    <source>
        <dbReference type="Pfam" id="PF03724"/>
    </source>
</evidence>
<accession>A0A1X7L559</accession>
<dbReference type="Pfam" id="PF03724">
    <property type="entry name" value="META"/>
    <property type="match status" value="2"/>
</dbReference>
<dbReference type="PROSITE" id="PS51257">
    <property type="entry name" value="PROKAR_LIPOPROTEIN"/>
    <property type="match status" value="1"/>
</dbReference>
<name>A0A1X7L559_9SPHI</name>
<sequence length="261" mass="27699">MRKMNFGALVAMVLLSAGCATNKPTVPAPGKDQVNIVGKKWQLIELNGKAVPATINGKTPYLELNASGGRYEASGGCNGMGGEYTLAAGNRVKFTRGMSTMMACPDMSAEQGLGRLFETADNYAVSGNILSFSKAKMAPIAKFKLMEDQSASLTGTWELDYISGPRIAFDGLYPGKKPTLIFEAGEKRVKGNGSCNNFTSQVDISGASIKFGPVAGTKMACEGQGEPLFFQTLEKVTSFGVSGNTLNLVMGDIAVMRFKKK</sequence>
<feature type="domain" description="DUF306" evidence="2">
    <location>
        <begin position="151"/>
        <end position="258"/>
    </location>
</feature>
<reference evidence="3 4" key="1">
    <citation type="submission" date="2017-04" db="EMBL/GenBank/DDBJ databases">
        <authorList>
            <person name="Afonso C.L."/>
            <person name="Miller P.J."/>
            <person name="Scott M.A."/>
            <person name="Spackman E."/>
            <person name="Goraichik I."/>
            <person name="Dimitrov K.M."/>
            <person name="Suarez D.L."/>
            <person name="Swayne D.E."/>
        </authorList>
    </citation>
    <scope>NUCLEOTIDE SEQUENCE [LARGE SCALE GENOMIC DNA]</scope>
    <source>
        <strain evidence="3 4">DSM 22418</strain>
    </source>
</reference>
<feature type="chain" id="PRO_5012620641" evidence="1">
    <location>
        <begin position="23"/>
        <end position="261"/>
    </location>
</feature>
<dbReference type="STRING" id="561061.SAMN05660862_3529"/>
<dbReference type="RefSeq" id="WP_085474438.1">
    <property type="nucleotide sequence ID" value="NZ_FXAU01000008.1"/>
</dbReference>
<gene>
    <name evidence="3" type="ORF">SAMN05660862_3529</name>
</gene>
<keyword evidence="3" id="KW-0346">Stress response</keyword>
<keyword evidence="4" id="KW-1185">Reference proteome</keyword>
<proteinExistence type="predicted"/>
<dbReference type="PANTHER" id="PTHR35535:SF2">
    <property type="entry name" value="DUF306 DOMAIN-CONTAINING PROTEIN"/>
    <property type="match status" value="1"/>
</dbReference>
<organism evidence="3 4">
    <name type="scientific">Sphingobacterium psychroaquaticum</name>
    <dbReference type="NCBI Taxonomy" id="561061"/>
    <lineage>
        <taxon>Bacteria</taxon>
        <taxon>Pseudomonadati</taxon>
        <taxon>Bacteroidota</taxon>
        <taxon>Sphingobacteriia</taxon>
        <taxon>Sphingobacteriales</taxon>
        <taxon>Sphingobacteriaceae</taxon>
        <taxon>Sphingobacterium</taxon>
    </lineage>
</organism>
<dbReference type="PANTHER" id="PTHR35535">
    <property type="entry name" value="HEAT SHOCK PROTEIN HSLJ"/>
    <property type="match status" value="1"/>
</dbReference>
<protein>
    <submittedName>
        <fullName evidence="3">Heat shock protein HslJ</fullName>
    </submittedName>
</protein>
<evidence type="ECO:0000313" key="3">
    <source>
        <dbReference type="EMBL" id="SMG48372.1"/>
    </source>
</evidence>
<dbReference type="InterPro" id="IPR053147">
    <property type="entry name" value="Hsp_HslJ-like"/>
</dbReference>
<feature type="domain" description="DUF306" evidence="2">
    <location>
        <begin position="35"/>
        <end position="144"/>
    </location>
</feature>
<dbReference type="EMBL" id="FXAU01000008">
    <property type="protein sequence ID" value="SMG48372.1"/>
    <property type="molecule type" value="Genomic_DNA"/>
</dbReference>
<feature type="signal peptide" evidence="1">
    <location>
        <begin position="1"/>
        <end position="22"/>
    </location>
</feature>
<dbReference type="InterPro" id="IPR005184">
    <property type="entry name" value="DUF306_Meta_HslJ"/>
</dbReference>
<dbReference type="Gene3D" id="2.40.128.270">
    <property type="match status" value="2"/>
</dbReference>
<dbReference type="Proteomes" id="UP000192980">
    <property type="component" value="Unassembled WGS sequence"/>
</dbReference>
<dbReference type="InterPro" id="IPR038670">
    <property type="entry name" value="HslJ-like_sf"/>
</dbReference>
<evidence type="ECO:0000313" key="4">
    <source>
        <dbReference type="Proteomes" id="UP000192980"/>
    </source>
</evidence>